<dbReference type="Proteomes" id="UP001055712">
    <property type="component" value="Unassembled WGS sequence"/>
</dbReference>
<comment type="caution">
    <text evidence="2">The sequence shown here is derived from an EMBL/GenBank/DDBJ whole genome shotgun (WGS) entry which is preliminary data.</text>
</comment>
<dbReference type="AlphaFoldDB" id="A0A9D4TUF1"/>
<feature type="region of interest" description="Disordered" evidence="1">
    <location>
        <begin position="159"/>
        <end position="212"/>
    </location>
</feature>
<feature type="compositionally biased region" description="Basic and acidic residues" evidence="1">
    <location>
        <begin position="193"/>
        <end position="204"/>
    </location>
</feature>
<evidence type="ECO:0000313" key="3">
    <source>
        <dbReference type="Proteomes" id="UP001055712"/>
    </source>
</evidence>
<keyword evidence="3" id="KW-1185">Reference proteome</keyword>
<sequence>MFRAALSALWPLDQPEHPRTPDSDSRSKVFAEIQAELDAYVDAAHAQVAVMSADERRQLAAAGRTRVFFPEAFASREAERAYRLERLRELAAITQDNAEKQLAAAAARQARPDQPFSADTKNQAPHLRSAATLAAEVNSEQRIPAAWPPTRAQQVKLSAKGPEDLSAAAGRRCEGQVLTRRSEEAAKNASRAHASEAVERDQHHRQQQHPVAVAARARQFYPVPAEKKTQ</sequence>
<organism evidence="2 3">
    <name type="scientific">Chlorella vulgaris</name>
    <name type="common">Green alga</name>
    <dbReference type="NCBI Taxonomy" id="3077"/>
    <lineage>
        <taxon>Eukaryota</taxon>
        <taxon>Viridiplantae</taxon>
        <taxon>Chlorophyta</taxon>
        <taxon>core chlorophytes</taxon>
        <taxon>Trebouxiophyceae</taxon>
        <taxon>Chlorellales</taxon>
        <taxon>Chlorellaceae</taxon>
        <taxon>Chlorella clade</taxon>
        <taxon>Chlorella</taxon>
    </lineage>
</organism>
<name>A0A9D4TUF1_CHLVU</name>
<gene>
    <name evidence="2" type="ORF">D9Q98_003041</name>
</gene>
<accession>A0A9D4TUF1</accession>
<reference evidence="2" key="2">
    <citation type="submission" date="2020-11" db="EMBL/GenBank/DDBJ databases">
        <authorList>
            <person name="Cecchin M."/>
            <person name="Marcolungo L."/>
            <person name="Rossato M."/>
            <person name="Girolomoni L."/>
            <person name="Cosentino E."/>
            <person name="Cuine S."/>
            <person name="Li-Beisson Y."/>
            <person name="Delledonne M."/>
            <person name="Ballottari M."/>
        </authorList>
    </citation>
    <scope>NUCLEOTIDE SEQUENCE</scope>
    <source>
        <strain evidence="2">211/11P</strain>
        <tissue evidence="2">Whole cell</tissue>
    </source>
</reference>
<evidence type="ECO:0000313" key="2">
    <source>
        <dbReference type="EMBL" id="KAI3434989.1"/>
    </source>
</evidence>
<proteinExistence type="predicted"/>
<dbReference type="EMBL" id="SIDB01000003">
    <property type="protein sequence ID" value="KAI3434989.1"/>
    <property type="molecule type" value="Genomic_DNA"/>
</dbReference>
<reference evidence="2" key="1">
    <citation type="journal article" date="2019" name="Plant J.">
        <title>Chlorella vulgaris genome assembly and annotation reveals the molecular basis for metabolic acclimation to high light conditions.</title>
        <authorList>
            <person name="Cecchin M."/>
            <person name="Marcolungo L."/>
            <person name="Rossato M."/>
            <person name="Girolomoni L."/>
            <person name="Cosentino E."/>
            <person name="Cuine S."/>
            <person name="Li-Beisson Y."/>
            <person name="Delledonne M."/>
            <person name="Ballottari M."/>
        </authorList>
    </citation>
    <scope>NUCLEOTIDE SEQUENCE</scope>
    <source>
        <strain evidence="2">211/11P</strain>
    </source>
</reference>
<protein>
    <submittedName>
        <fullName evidence="2">Uncharacterized protein</fullName>
    </submittedName>
</protein>
<evidence type="ECO:0000256" key="1">
    <source>
        <dbReference type="SAM" id="MobiDB-lite"/>
    </source>
</evidence>